<organism evidence="1 2">
    <name type="scientific">BD1-7 clade bacterium</name>
    <dbReference type="NCBI Taxonomy" id="2029982"/>
    <lineage>
        <taxon>Bacteria</taxon>
        <taxon>Pseudomonadati</taxon>
        <taxon>Pseudomonadota</taxon>
        <taxon>Gammaproteobacteria</taxon>
        <taxon>Cellvibrionales</taxon>
        <taxon>Spongiibacteraceae</taxon>
        <taxon>BD1-7 clade</taxon>
    </lineage>
</organism>
<proteinExistence type="predicted"/>
<dbReference type="OrthoDB" id="5509517at2"/>
<dbReference type="Proteomes" id="UP000434580">
    <property type="component" value="Unassembled WGS sequence"/>
</dbReference>
<dbReference type="NCBIfam" id="TIGR01689">
    <property type="entry name" value="EcbF-BcbF"/>
    <property type="match status" value="1"/>
</dbReference>
<dbReference type="SUPFAM" id="SSF56784">
    <property type="entry name" value="HAD-like"/>
    <property type="match status" value="1"/>
</dbReference>
<evidence type="ECO:0000313" key="1">
    <source>
        <dbReference type="EMBL" id="CAA0082328.1"/>
    </source>
</evidence>
<accession>A0A5S9N039</accession>
<dbReference type="Gene3D" id="3.40.50.1000">
    <property type="entry name" value="HAD superfamily/HAD-like"/>
    <property type="match status" value="1"/>
</dbReference>
<dbReference type="InterPro" id="IPR036412">
    <property type="entry name" value="HAD-like_sf"/>
</dbReference>
<reference evidence="1 2" key="1">
    <citation type="submission" date="2019-11" db="EMBL/GenBank/DDBJ databases">
        <authorList>
            <person name="Holert J."/>
        </authorList>
    </citation>
    <scope>NUCLEOTIDE SEQUENCE [LARGE SCALE GENOMIC DNA]</scope>
    <source>
        <strain evidence="1">BC5_2</strain>
    </source>
</reference>
<dbReference type="InterPro" id="IPR023214">
    <property type="entry name" value="HAD_sf"/>
</dbReference>
<dbReference type="AlphaFoldDB" id="A0A5S9N039"/>
<dbReference type="EMBL" id="CACSII010000001">
    <property type="protein sequence ID" value="CAA0082328.1"/>
    <property type="molecule type" value="Genomic_DNA"/>
</dbReference>
<evidence type="ECO:0008006" key="3">
    <source>
        <dbReference type="Google" id="ProtNLM"/>
    </source>
</evidence>
<gene>
    <name evidence="1" type="ORF">DPBNPPHM_00447</name>
</gene>
<evidence type="ECO:0000313" key="2">
    <source>
        <dbReference type="Proteomes" id="UP000434580"/>
    </source>
</evidence>
<name>A0A5S9N039_9GAMM</name>
<protein>
    <recommendedName>
        <fullName evidence="3">Capsular biosynthesis protein</fullName>
    </recommendedName>
</protein>
<dbReference type="InterPro" id="IPR010039">
    <property type="entry name" value="EcbF_BcbF"/>
</dbReference>
<sequence length="138" mass="15832">MKRLVFDLDNTLTIEGTGDYQSVSPRLDVVQKLRDYQSQGFEIVIHTARNMRTYENNVGKITANTLPVVIDWLNKHQVPYDEIHVGKPWCGFEGFYIDDKTVRPSEFAALSYDEILSLLEKEKADRSEPISPVSSEDH</sequence>